<name>A0ABS4KN68_9CLOT</name>
<dbReference type="Proteomes" id="UP001519307">
    <property type="component" value="Unassembled WGS sequence"/>
</dbReference>
<gene>
    <name evidence="1" type="ORF">J2Z42_000154</name>
</gene>
<dbReference type="RefSeq" id="WP_209700452.1">
    <property type="nucleotide sequence ID" value="NZ_JAGGLM010000001.1"/>
</dbReference>
<accession>A0ABS4KN68</accession>
<organism evidence="1 2">
    <name type="scientific">Clostridium algifaecis</name>
    <dbReference type="NCBI Taxonomy" id="1472040"/>
    <lineage>
        <taxon>Bacteria</taxon>
        <taxon>Bacillati</taxon>
        <taxon>Bacillota</taxon>
        <taxon>Clostridia</taxon>
        <taxon>Eubacteriales</taxon>
        <taxon>Clostridiaceae</taxon>
        <taxon>Clostridium</taxon>
    </lineage>
</organism>
<protein>
    <submittedName>
        <fullName evidence="1">Uncharacterized protein</fullName>
    </submittedName>
</protein>
<evidence type="ECO:0000313" key="2">
    <source>
        <dbReference type="Proteomes" id="UP001519307"/>
    </source>
</evidence>
<reference evidence="1 2" key="1">
    <citation type="submission" date="2021-03" db="EMBL/GenBank/DDBJ databases">
        <title>Genomic Encyclopedia of Type Strains, Phase IV (KMG-IV): sequencing the most valuable type-strain genomes for metagenomic binning, comparative biology and taxonomic classification.</title>
        <authorList>
            <person name="Goeker M."/>
        </authorList>
    </citation>
    <scope>NUCLEOTIDE SEQUENCE [LARGE SCALE GENOMIC DNA]</scope>
    <source>
        <strain evidence="1 2">DSM 28783</strain>
    </source>
</reference>
<proteinExistence type="predicted"/>
<comment type="caution">
    <text evidence="1">The sequence shown here is derived from an EMBL/GenBank/DDBJ whole genome shotgun (WGS) entry which is preliminary data.</text>
</comment>
<dbReference type="EMBL" id="JAGGLM010000001">
    <property type="protein sequence ID" value="MBP2031489.1"/>
    <property type="molecule type" value="Genomic_DNA"/>
</dbReference>
<keyword evidence="2" id="KW-1185">Reference proteome</keyword>
<evidence type="ECO:0000313" key="1">
    <source>
        <dbReference type="EMBL" id="MBP2031489.1"/>
    </source>
</evidence>
<sequence>MGKIKIELELDDIKSIKNLIISRVNELRDKMSNDPDREEELKQIIRYYKQIVRDIENQIE</sequence>